<keyword evidence="2" id="KW-1185">Reference proteome</keyword>
<accession>A0A821HDC6</accession>
<evidence type="ECO:0000313" key="1">
    <source>
        <dbReference type="EMBL" id="CAF4680407.1"/>
    </source>
</evidence>
<organism evidence="1 2">
    <name type="scientific">Rotaria socialis</name>
    <dbReference type="NCBI Taxonomy" id="392032"/>
    <lineage>
        <taxon>Eukaryota</taxon>
        <taxon>Metazoa</taxon>
        <taxon>Spiralia</taxon>
        <taxon>Gnathifera</taxon>
        <taxon>Rotifera</taxon>
        <taxon>Eurotatoria</taxon>
        <taxon>Bdelloidea</taxon>
        <taxon>Philodinida</taxon>
        <taxon>Philodinidae</taxon>
        <taxon>Rotaria</taxon>
    </lineage>
</organism>
<proteinExistence type="predicted"/>
<feature type="non-terminal residue" evidence="1">
    <location>
        <position position="1"/>
    </location>
</feature>
<dbReference type="AlphaFoldDB" id="A0A821HDC6"/>
<protein>
    <recommendedName>
        <fullName evidence="3">Peptidase A2 domain-containing protein</fullName>
    </recommendedName>
</protein>
<dbReference type="EMBL" id="CAJOBP010032677">
    <property type="protein sequence ID" value="CAF4680407.1"/>
    <property type="molecule type" value="Genomic_DNA"/>
</dbReference>
<evidence type="ECO:0008006" key="3">
    <source>
        <dbReference type="Google" id="ProtNLM"/>
    </source>
</evidence>
<dbReference type="InterPro" id="IPR021109">
    <property type="entry name" value="Peptidase_aspartic_dom_sf"/>
</dbReference>
<evidence type="ECO:0000313" key="2">
    <source>
        <dbReference type="Proteomes" id="UP000663873"/>
    </source>
</evidence>
<dbReference type="Gene3D" id="2.40.70.10">
    <property type="entry name" value="Acid Proteases"/>
    <property type="match status" value="1"/>
</dbReference>
<name>A0A821HDC6_9BILA</name>
<gene>
    <name evidence="1" type="ORF">UJA718_LOCUS35217</name>
</gene>
<dbReference type="Proteomes" id="UP000663873">
    <property type="component" value="Unassembled WGS sequence"/>
</dbReference>
<comment type="caution">
    <text evidence="1">The sequence shown here is derived from an EMBL/GenBank/DDBJ whole genome shotgun (WGS) entry which is preliminary data.</text>
</comment>
<reference evidence="1" key="1">
    <citation type="submission" date="2021-02" db="EMBL/GenBank/DDBJ databases">
        <authorList>
            <person name="Nowell W R."/>
        </authorList>
    </citation>
    <scope>NUCLEOTIDE SEQUENCE</scope>
</reference>
<dbReference type="SUPFAM" id="SSF50630">
    <property type="entry name" value="Acid proteases"/>
    <property type="match status" value="1"/>
</dbReference>
<sequence>FILAGIRDGGHSSNLKQNPSTNYNITLKLSSPIFINVQVNGKRQHTIIDTGSAATIINQQLF</sequence>